<feature type="compositionally biased region" description="Polar residues" evidence="1">
    <location>
        <begin position="344"/>
        <end position="363"/>
    </location>
</feature>
<dbReference type="InParanoid" id="W2S3S9"/>
<accession>W2S3S9</accession>
<dbReference type="VEuPathDB" id="FungiDB:HMPREF1541_01761"/>
<dbReference type="Proteomes" id="UP000030752">
    <property type="component" value="Unassembled WGS sequence"/>
</dbReference>
<name>W2S3S9_CYPE1</name>
<organism evidence="2 3">
    <name type="scientific">Cyphellophora europaea (strain CBS 101466)</name>
    <name type="common">Phialophora europaea</name>
    <dbReference type="NCBI Taxonomy" id="1220924"/>
    <lineage>
        <taxon>Eukaryota</taxon>
        <taxon>Fungi</taxon>
        <taxon>Dikarya</taxon>
        <taxon>Ascomycota</taxon>
        <taxon>Pezizomycotina</taxon>
        <taxon>Eurotiomycetes</taxon>
        <taxon>Chaetothyriomycetidae</taxon>
        <taxon>Chaetothyriales</taxon>
        <taxon>Cyphellophoraceae</taxon>
        <taxon>Cyphellophora</taxon>
    </lineage>
</organism>
<evidence type="ECO:0000256" key="1">
    <source>
        <dbReference type="SAM" id="MobiDB-lite"/>
    </source>
</evidence>
<keyword evidence="3" id="KW-1185">Reference proteome</keyword>
<dbReference type="EMBL" id="KB822718">
    <property type="protein sequence ID" value="ETN42604.1"/>
    <property type="molecule type" value="Genomic_DNA"/>
</dbReference>
<reference evidence="2 3" key="1">
    <citation type="submission" date="2013-03" db="EMBL/GenBank/DDBJ databases">
        <title>The Genome Sequence of Phialophora europaea CBS 101466.</title>
        <authorList>
            <consortium name="The Broad Institute Genomics Platform"/>
            <person name="Cuomo C."/>
            <person name="de Hoog S."/>
            <person name="Gorbushina A."/>
            <person name="Walker B."/>
            <person name="Young S.K."/>
            <person name="Zeng Q."/>
            <person name="Gargeya S."/>
            <person name="Fitzgerald M."/>
            <person name="Haas B."/>
            <person name="Abouelleil A."/>
            <person name="Allen A.W."/>
            <person name="Alvarado L."/>
            <person name="Arachchi H.M."/>
            <person name="Berlin A.M."/>
            <person name="Chapman S.B."/>
            <person name="Gainer-Dewar J."/>
            <person name="Goldberg J."/>
            <person name="Griggs A."/>
            <person name="Gujja S."/>
            <person name="Hansen M."/>
            <person name="Howarth C."/>
            <person name="Imamovic A."/>
            <person name="Ireland A."/>
            <person name="Larimer J."/>
            <person name="McCowan C."/>
            <person name="Murphy C."/>
            <person name="Pearson M."/>
            <person name="Poon T.W."/>
            <person name="Priest M."/>
            <person name="Roberts A."/>
            <person name="Saif S."/>
            <person name="Shea T."/>
            <person name="Sisk P."/>
            <person name="Sykes S."/>
            <person name="Wortman J."/>
            <person name="Nusbaum C."/>
            <person name="Birren B."/>
        </authorList>
    </citation>
    <scope>NUCLEOTIDE SEQUENCE [LARGE SCALE GENOMIC DNA]</scope>
    <source>
        <strain evidence="2 3">CBS 101466</strain>
    </source>
</reference>
<feature type="compositionally biased region" description="Basic and acidic residues" evidence="1">
    <location>
        <begin position="21"/>
        <end position="38"/>
    </location>
</feature>
<sequence>MEQALRARSLSSASARRQRIQQREEERQKARESARERVLALQDLSDQDSQSGSDDETPGSSHSRDDSLETSSEYSLSTPQDTPHAMSDKTPSLINTRRPALQVLVPETPVDGKQNDIPEPESGPKLHASLATYADFQYDRYSMILDSPVEVVSSPVTDTDGQESLCEVATPVSFRLPRAKPAVVSITSRSSNNNRRTSSSASLLLHIATQRSVTMPPEIPARSAHRLSQLSQKSGFLASEAAPFQVPDLPSNAMYMIANASRDSLSLSTHSVEPNSRSHAQRKSSMPLLSAAFRSSHSRMSSIKDLVSPAVSGRQNNRQDRPRTAAADGMNFETVPADFHEPPTNRNRTSHRPSTSYASISHASIRNGSVTALPIPPAELRAHTTDYPQTREDSPSPEFNMPRKKSFQTLRKRSESIGNAIRFVSGAKKGTRDSKVPPTPTAVPPLPSGMDYRKSVDLSNFPSPPPPMPSPRGQLRKSVTSAHYSPFPNSYSGNKGIVGLGIRT</sequence>
<feature type="region of interest" description="Disordered" evidence="1">
    <location>
        <begin position="378"/>
        <end position="402"/>
    </location>
</feature>
<feature type="region of interest" description="Disordered" evidence="1">
    <location>
        <begin position="306"/>
        <end position="363"/>
    </location>
</feature>
<feature type="region of interest" description="Disordered" evidence="1">
    <location>
        <begin position="427"/>
        <end position="477"/>
    </location>
</feature>
<feature type="compositionally biased region" description="Basic and acidic residues" evidence="1">
    <location>
        <begin position="380"/>
        <end position="394"/>
    </location>
</feature>
<feature type="region of interest" description="Disordered" evidence="1">
    <location>
        <begin position="1"/>
        <end position="94"/>
    </location>
</feature>
<dbReference type="GeneID" id="19969100"/>
<dbReference type="OrthoDB" id="4144646at2759"/>
<dbReference type="RefSeq" id="XP_008714340.1">
    <property type="nucleotide sequence ID" value="XM_008716118.1"/>
</dbReference>
<feature type="compositionally biased region" description="Pro residues" evidence="1">
    <location>
        <begin position="437"/>
        <end position="447"/>
    </location>
</feature>
<proteinExistence type="predicted"/>
<feature type="compositionally biased region" description="Low complexity" evidence="1">
    <location>
        <begin position="39"/>
        <end position="52"/>
    </location>
</feature>
<gene>
    <name evidence="2" type="ORF">HMPREF1541_01761</name>
</gene>
<evidence type="ECO:0000313" key="2">
    <source>
        <dbReference type="EMBL" id="ETN42604.1"/>
    </source>
</evidence>
<dbReference type="AlphaFoldDB" id="W2S3S9"/>
<feature type="compositionally biased region" description="Low complexity" evidence="1">
    <location>
        <begin position="69"/>
        <end position="78"/>
    </location>
</feature>
<dbReference type="eggNOG" id="ENOG502RWEF">
    <property type="taxonomic scope" value="Eukaryota"/>
</dbReference>
<feature type="compositionally biased region" description="Low complexity" evidence="1">
    <location>
        <begin position="1"/>
        <end position="15"/>
    </location>
</feature>
<evidence type="ECO:0000313" key="3">
    <source>
        <dbReference type="Proteomes" id="UP000030752"/>
    </source>
</evidence>
<dbReference type="HOGENOM" id="CLU_546461_0_0_1"/>
<protein>
    <submittedName>
        <fullName evidence="2">Uncharacterized protein</fullName>
    </submittedName>
</protein>